<name>A0AAX6IIC9_IRIPA</name>
<dbReference type="Gene3D" id="3.30.160.60">
    <property type="entry name" value="Classic Zinc Finger"/>
    <property type="match status" value="1"/>
</dbReference>
<organism evidence="3 4">
    <name type="scientific">Iris pallida</name>
    <name type="common">Sweet iris</name>
    <dbReference type="NCBI Taxonomy" id="29817"/>
    <lineage>
        <taxon>Eukaryota</taxon>
        <taxon>Viridiplantae</taxon>
        <taxon>Streptophyta</taxon>
        <taxon>Embryophyta</taxon>
        <taxon>Tracheophyta</taxon>
        <taxon>Spermatophyta</taxon>
        <taxon>Magnoliopsida</taxon>
        <taxon>Liliopsida</taxon>
        <taxon>Asparagales</taxon>
        <taxon>Iridaceae</taxon>
        <taxon>Iridoideae</taxon>
        <taxon>Irideae</taxon>
        <taxon>Iris</taxon>
    </lineage>
</organism>
<comment type="caution">
    <text evidence="3">The sequence shown here is derived from an EMBL/GenBank/DDBJ whole genome shotgun (WGS) entry which is preliminary data.</text>
</comment>
<dbReference type="PROSITE" id="PS00028">
    <property type="entry name" value="ZINC_FINGER_C2H2_1"/>
    <property type="match status" value="1"/>
</dbReference>
<gene>
    <name evidence="3" type="ORF">M6B38_252060</name>
</gene>
<accession>A0AAX6IIC9</accession>
<keyword evidence="4" id="KW-1185">Reference proteome</keyword>
<evidence type="ECO:0000259" key="2">
    <source>
        <dbReference type="PROSITE" id="PS00028"/>
    </source>
</evidence>
<feature type="domain" description="C2H2-type" evidence="2">
    <location>
        <begin position="42"/>
        <end position="64"/>
    </location>
</feature>
<dbReference type="InterPro" id="IPR036236">
    <property type="entry name" value="Znf_C2H2_sf"/>
</dbReference>
<dbReference type="EMBL" id="JANAVB010001200">
    <property type="protein sequence ID" value="KAJ6853009.1"/>
    <property type="molecule type" value="Genomic_DNA"/>
</dbReference>
<proteinExistence type="predicted"/>
<dbReference type="AlphaFoldDB" id="A0AAX6IIC9"/>
<feature type="region of interest" description="Disordered" evidence="1">
    <location>
        <begin position="220"/>
        <end position="246"/>
    </location>
</feature>
<dbReference type="SUPFAM" id="SSF57667">
    <property type="entry name" value="beta-beta-alpha zinc fingers"/>
    <property type="match status" value="1"/>
</dbReference>
<evidence type="ECO:0000313" key="3">
    <source>
        <dbReference type="EMBL" id="KAJ6853009.1"/>
    </source>
</evidence>
<sequence length="437" mass="48121">MKSASLDLREIGARTTLRHFRLRGHLYVDLRRVGGKRSIYFCTLCQVQCFNDSVLSDHLGGHLHSRRLAAARITLLGPNPWPFSDGVFFFTNPRDAPAAEAASNLGPANGGGGGGGGGDGGEVRFIPGVLMGEEVSNLKVKSLGYGHVGSKIQVTEGDGRVVPKVWCAWLGRGDSELLSLPKSDFAVVTFLYTNDLGRKLTADELEASYFQVDDSGTRKKRRKKSFSDPEDSSGGSMDGGTNGLRVVPGLTSRRAVRRELRKQKSVAAERTCDICRQLMLPGKDVSTLLNCKTGRLFCSSRNSNGAFHLFHTSCLIHWILQCEFELWINGPALPKPVTRGRKAKLAQKNDVISSVFCPECQGTGIRIEGEEFEKPTVILPKMFLYKLEAIKAHNAWMKTPEDLQKCSTGLHFEPNSPEKFQGKAMLGKLLQFYRADE</sequence>
<dbReference type="InterPro" id="IPR013087">
    <property type="entry name" value="Znf_C2H2_type"/>
</dbReference>
<evidence type="ECO:0000256" key="1">
    <source>
        <dbReference type="SAM" id="MobiDB-lite"/>
    </source>
</evidence>
<dbReference type="PANTHER" id="PTHR35497">
    <property type="entry name" value="ACYL-UDP-N-ACETYLGLUCOSAMINE O-ACYLTRANSFERASE"/>
    <property type="match status" value="1"/>
</dbReference>
<evidence type="ECO:0000313" key="4">
    <source>
        <dbReference type="Proteomes" id="UP001140949"/>
    </source>
</evidence>
<dbReference type="Proteomes" id="UP001140949">
    <property type="component" value="Unassembled WGS sequence"/>
</dbReference>
<protein>
    <recommendedName>
        <fullName evidence="2">C2H2-type domain-containing protein</fullName>
    </recommendedName>
</protein>
<dbReference type="PANTHER" id="PTHR35497:SF1">
    <property type="entry name" value="ACYL-UDP-N-ACETYLGLUCOSAMINE O-ACYLTRANSFERASE"/>
    <property type="match status" value="1"/>
</dbReference>
<reference evidence="3" key="1">
    <citation type="journal article" date="2023" name="GigaByte">
        <title>Genome assembly of the bearded iris, Iris pallida Lam.</title>
        <authorList>
            <person name="Bruccoleri R.E."/>
            <person name="Oakeley E.J."/>
            <person name="Faust A.M.E."/>
            <person name="Altorfer M."/>
            <person name="Dessus-Babus S."/>
            <person name="Burckhardt D."/>
            <person name="Oertli M."/>
            <person name="Naumann U."/>
            <person name="Petersen F."/>
            <person name="Wong J."/>
        </authorList>
    </citation>
    <scope>NUCLEOTIDE SEQUENCE</scope>
    <source>
        <strain evidence="3">GSM-AAB239-AS_SAM_17_03QT</strain>
    </source>
</reference>
<reference evidence="3" key="2">
    <citation type="submission" date="2023-04" db="EMBL/GenBank/DDBJ databases">
        <authorList>
            <person name="Bruccoleri R.E."/>
            <person name="Oakeley E.J."/>
            <person name="Faust A.-M."/>
            <person name="Dessus-Babus S."/>
            <person name="Altorfer M."/>
            <person name="Burckhardt D."/>
            <person name="Oertli M."/>
            <person name="Naumann U."/>
            <person name="Petersen F."/>
            <person name="Wong J."/>
        </authorList>
    </citation>
    <scope>NUCLEOTIDE SEQUENCE</scope>
    <source>
        <strain evidence="3">GSM-AAB239-AS_SAM_17_03QT</strain>
        <tissue evidence="3">Leaf</tissue>
    </source>
</reference>